<keyword evidence="1" id="KW-0472">Membrane</keyword>
<evidence type="ECO:0000256" key="1">
    <source>
        <dbReference type="SAM" id="Phobius"/>
    </source>
</evidence>
<evidence type="ECO:0000313" key="3">
    <source>
        <dbReference type="EMBL" id="WOQ70827.1"/>
    </source>
</evidence>
<dbReference type="RefSeq" id="WP_330171895.1">
    <property type="nucleotide sequence ID" value="NZ_CP137080.1"/>
</dbReference>
<evidence type="ECO:0000313" key="4">
    <source>
        <dbReference type="Proteomes" id="UP001329313"/>
    </source>
</evidence>
<reference evidence="3 4" key="1">
    <citation type="submission" date="2023-10" db="EMBL/GenBank/DDBJ databases">
        <title>Y20.</title>
        <authorList>
            <person name="Zhang G."/>
            <person name="Ding Y."/>
        </authorList>
    </citation>
    <scope>NUCLEOTIDE SEQUENCE [LARGE SCALE GENOMIC DNA]</scope>
    <source>
        <strain evidence="3 4">Y20</strain>
    </source>
</reference>
<protein>
    <recommendedName>
        <fullName evidence="2">PH domain-containing protein</fullName>
    </recommendedName>
</protein>
<name>A0AAU0MKY8_9MICO</name>
<gene>
    <name evidence="3" type="ORF">RYJ27_06480</name>
</gene>
<feature type="domain" description="PH" evidence="2">
    <location>
        <begin position="43"/>
        <end position="148"/>
    </location>
</feature>
<dbReference type="Pfam" id="PF25362">
    <property type="entry name" value="bPH_11"/>
    <property type="match status" value="1"/>
</dbReference>
<accession>A0AAU0MKY8</accession>
<keyword evidence="4" id="KW-1185">Reference proteome</keyword>
<proteinExistence type="predicted"/>
<feature type="transmembrane region" description="Helical" evidence="1">
    <location>
        <begin position="6"/>
        <end position="26"/>
    </location>
</feature>
<dbReference type="InterPro" id="IPR057446">
    <property type="entry name" value="PH_bac"/>
</dbReference>
<evidence type="ECO:0000259" key="2">
    <source>
        <dbReference type="Pfam" id="PF25362"/>
    </source>
</evidence>
<keyword evidence="1" id="KW-1133">Transmembrane helix</keyword>
<dbReference type="Proteomes" id="UP001329313">
    <property type="component" value="Chromosome"/>
</dbReference>
<keyword evidence="1" id="KW-0812">Transmembrane</keyword>
<sequence length="169" mass="18273">MTREAAVAILVAVAVLLLGLMAWGWWRRSRRDRALSAPTDVPVDAAATASFSGLYVATTRHDAPLDRLAIRHLAYRGRVRVDVTATGVILRIAGEPDVFLGAPLLLEVGRATWTIDRVVERDGLVYLAWRVDDTTVADSYLRLQGTDSDALVAAVQEILPAPTTTGPDA</sequence>
<organism evidence="3 4">
    <name type="scientific">Microbacterium limosum</name>
    <dbReference type="NCBI Taxonomy" id="3079935"/>
    <lineage>
        <taxon>Bacteria</taxon>
        <taxon>Bacillati</taxon>
        <taxon>Actinomycetota</taxon>
        <taxon>Actinomycetes</taxon>
        <taxon>Micrococcales</taxon>
        <taxon>Microbacteriaceae</taxon>
        <taxon>Microbacterium</taxon>
    </lineage>
</organism>
<dbReference type="KEGG" id="mliy:RYJ27_06480"/>
<dbReference type="EMBL" id="CP137080">
    <property type="protein sequence ID" value="WOQ70827.1"/>
    <property type="molecule type" value="Genomic_DNA"/>
</dbReference>
<dbReference type="AlphaFoldDB" id="A0AAU0MKY8"/>